<comment type="caution">
    <text evidence="1">The sequence shown here is derived from an EMBL/GenBank/DDBJ whole genome shotgun (WGS) entry which is preliminary data.</text>
</comment>
<feature type="non-terminal residue" evidence="1">
    <location>
        <position position="33"/>
    </location>
</feature>
<sequence>MTIRIAKTGYYRGLFNLLFKEQFSITKYWNGKI</sequence>
<evidence type="ECO:0000313" key="1">
    <source>
        <dbReference type="EMBL" id="KKM86839.1"/>
    </source>
</evidence>
<dbReference type="AlphaFoldDB" id="A0A0F9KWW7"/>
<accession>A0A0F9KWW7</accession>
<proteinExistence type="predicted"/>
<protein>
    <submittedName>
        <fullName evidence="1">Uncharacterized protein</fullName>
    </submittedName>
</protein>
<name>A0A0F9KWW7_9ZZZZ</name>
<reference evidence="1" key="1">
    <citation type="journal article" date="2015" name="Nature">
        <title>Complex archaea that bridge the gap between prokaryotes and eukaryotes.</title>
        <authorList>
            <person name="Spang A."/>
            <person name="Saw J.H."/>
            <person name="Jorgensen S.L."/>
            <person name="Zaremba-Niedzwiedzka K."/>
            <person name="Martijn J."/>
            <person name="Lind A.E."/>
            <person name="van Eijk R."/>
            <person name="Schleper C."/>
            <person name="Guy L."/>
            <person name="Ettema T.J."/>
        </authorList>
    </citation>
    <scope>NUCLEOTIDE SEQUENCE</scope>
</reference>
<gene>
    <name evidence="1" type="ORF">LCGC14_1275100</name>
</gene>
<dbReference type="EMBL" id="LAZR01007193">
    <property type="protein sequence ID" value="KKM86839.1"/>
    <property type="molecule type" value="Genomic_DNA"/>
</dbReference>
<organism evidence="1">
    <name type="scientific">marine sediment metagenome</name>
    <dbReference type="NCBI Taxonomy" id="412755"/>
    <lineage>
        <taxon>unclassified sequences</taxon>
        <taxon>metagenomes</taxon>
        <taxon>ecological metagenomes</taxon>
    </lineage>
</organism>